<dbReference type="Proteomes" id="UP000541444">
    <property type="component" value="Unassembled WGS sequence"/>
</dbReference>
<name>A0A7J7LCF9_9MAGN</name>
<reference evidence="2 3" key="1">
    <citation type="journal article" date="2020" name="IScience">
        <title>Genome Sequencing of the Endangered Kingdonia uniflora (Circaeasteraceae, Ranunculales) Reveals Potential Mechanisms of Evolutionary Specialization.</title>
        <authorList>
            <person name="Sun Y."/>
            <person name="Deng T."/>
            <person name="Zhang A."/>
            <person name="Moore M.J."/>
            <person name="Landis J.B."/>
            <person name="Lin N."/>
            <person name="Zhang H."/>
            <person name="Zhang X."/>
            <person name="Huang J."/>
            <person name="Zhang X."/>
            <person name="Sun H."/>
            <person name="Wang H."/>
        </authorList>
    </citation>
    <scope>NUCLEOTIDE SEQUENCE [LARGE SCALE GENOMIC DNA]</scope>
    <source>
        <strain evidence="2">TB1705</strain>
        <tissue evidence="2">Leaf</tissue>
    </source>
</reference>
<dbReference type="PANTHER" id="PTHR48055">
    <property type="entry name" value="LEUCINE-RICH REPEAT RECEPTOR PROTEIN KINASE EMS1"/>
    <property type="match status" value="1"/>
</dbReference>
<evidence type="ECO:0000313" key="3">
    <source>
        <dbReference type="Proteomes" id="UP000541444"/>
    </source>
</evidence>
<gene>
    <name evidence="2" type="ORF">GIB67_000277</name>
</gene>
<keyword evidence="3" id="KW-1185">Reference proteome</keyword>
<protein>
    <recommendedName>
        <fullName evidence="1">Protein kinase domain-containing protein</fullName>
    </recommendedName>
</protein>
<feature type="domain" description="Protein kinase" evidence="1">
    <location>
        <begin position="1"/>
        <end position="133"/>
    </location>
</feature>
<dbReference type="PROSITE" id="PS50011">
    <property type="entry name" value="PROTEIN_KINASE_DOM"/>
    <property type="match status" value="1"/>
</dbReference>
<dbReference type="Gene3D" id="1.10.510.10">
    <property type="entry name" value="Transferase(Phosphotransferase) domain 1"/>
    <property type="match status" value="1"/>
</dbReference>
<sequence length="133" mass="15530">MGQSLANLLYDEGVWSLSWKQRLQVFLDIAHGIGYLHERLSKEEIFDDRRTSLKGTYGYIDPDYISTRKFTTKSDIYSFGIIIFEFITAIHPQQDLMEYVNLVSMSPDGVEEILYKQLVGKCNIEEEMVQRHI</sequence>
<dbReference type="AlphaFoldDB" id="A0A7J7LCF9"/>
<evidence type="ECO:0000259" key="1">
    <source>
        <dbReference type="PROSITE" id="PS50011"/>
    </source>
</evidence>
<dbReference type="GO" id="GO:0016020">
    <property type="term" value="C:membrane"/>
    <property type="evidence" value="ECO:0007669"/>
    <property type="project" value="TreeGrafter"/>
</dbReference>
<proteinExistence type="predicted"/>
<dbReference type="OrthoDB" id="1683562at2759"/>
<organism evidence="2 3">
    <name type="scientific">Kingdonia uniflora</name>
    <dbReference type="NCBI Taxonomy" id="39325"/>
    <lineage>
        <taxon>Eukaryota</taxon>
        <taxon>Viridiplantae</taxon>
        <taxon>Streptophyta</taxon>
        <taxon>Embryophyta</taxon>
        <taxon>Tracheophyta</taxon>
        <taxon>Spermatophyta</taxon>
        <taxon>Magnoliopsida</taxon>
        <taxon>Ranunculales</taxon>
        <taxon>Circaeasteraceae</taxon>
        <taxon>Kingdonia</taxon>
    </lineage>
</organism>
<dbReference type="GO" id="GO:0004672">
    <property type="term" value="F:protein kinase activity"/>
    <property type="evidence" value="ECO:0007669"/>
    <property type="project" value="InterPro"/>
</dbReference>
<dbReference type="InterPro" id="IPR051564">
    <property type="entry name" value="LRR_receptor-like_kinase"/>
</dbReference>
<dbReference type="EMBL" id="JACGCM010002394">
    <property type="protein sequence ID" value="KAF6140229.1"/>
    <property type="molecule type" value="Genomic_DNA"/>
</dbReference>
<dbReference type="InterPro" id="IPR001245">
    <property type="entry name" value="Ser-Thr/Tyr_kinase_cat_dom"/>
</dbReference>
<accession>A0A7J7LCF9</accession>
<dbReference type="Pfam" id="PF07714">
    <property type="entry name" value="PK_Tyr_Ser-Thr"/>
    <property type="match status" value="1"/>
</dbReference>
<dbReference type="PANTHER" id="PTHR48055:SF46">
    <property type="entry name" value="LEUCINE-RICH REPEAT SERINE_THREONINE-PROTEIN KINASE 1"/>
    <property type="match status" value="1"/>
</dbReference>
<evidence type="ECO:0000313" key="2">
    <source>
        <dbReference type="EMBL" id="KAF6140229.1"/>
    </source>
</evidence>
<dbReference type="InterPro" id="IPR000719">
    <property type="entry name" value="Prot_kinase_dom"/>
</dbReference>
<dbReference type="InterPro" id="IPR011009">
    <property type="entry name" value="Kinase-like_dom_sf"/>
</dbReference>
<comment type="caution">
    <text evidence="2">The sequence shown here is derived from an EMBL/GenBank/DDBJ whole genome shotgun (WGS) entry which is preliminary data.</text>
</comment>
<dbReference type="GO" id="GO:0005524">
    <property type="term" value="F:ATP binding"/>
    <property type="evidence" value="ECO:0007669"/>
    <property type="project" value="InterPro"/>
</dbReference>
<dbReference type="SUPFAM" id="SSF56112">
    <property type="entry name" value="Protein kinase-like (PK-like)"/>
    <property type="match status" value="1"/>
</dbReference>